<name>A0A6C0C4E4_9ZZZZ</name>
<dbReference type="AlphaFoldDB" id="A0A6C0C4E4"/>
<dbReference type="EMBL" id="MN739320">
    <property type="protein sequence ID" value="QHS98644.1"/>
    <property type="molecule type" value="Genomic_DNA"/>
</dbReference>
<organism evidence="1">
    <name type="scientific">viral metagenome</name>
    <dbReference type="NCBI Taxonomy" id="1070528"/>
    <lineage>
        <taxon>unclassified sequences</taxon>
        <taxon>metagenomes</taxon>
        <taxon>organismal metagenomes</taxon>
    </lineage>
</organism>
<sequence>MREQSTTLMISNKYFLTKENIYQLINDYNKFIENKKYTILEEKKEPKTEKKTIISDFFFPDVDEDSLFWCWYIFDKNMQQYYIETQINKTSFTFKKTVKLDLITEIRKHKKKLKPFKIKINEVENNLVYENKMVLSTLLALIACKQQNIVYIDDKIFYEHINNVDNKTIYICKKDNTYGISIEPVDVALLKKTRIVVENINKPLKAISAYKILELRELCKKFNINIMKTPTKYNTKKDLYILLQMEF</sequence>
<protein>
    <submittedName>
        <fullName evidence="1">Uncharacterized protein</fullName>
    </submittedName>
</protein>
<proteinExistence type="predicted"/>
<accession>A0A6C0C4E4</accession>
<reference evidence="1" key="1">
    <citation type="journal article" date="2020" name="Nature">
        <title>Giant virus diversity and host interactions through global metagenomics.</title>
        <authorList>
            <person name="Schulz F."/>
            <person name="Roux S."/>
            <person name="Paez-Espino D."/>
            <person name="Jungbluth S."/>
            <person name="Walsh D.A."/>
            <person name="Denef V.J."/>
            <person name="McMahon K.D."/>
            <person name="Konstantinidis K.T."/>
            <person name="Eloe-Fadrosh E.A."/>
            <person name="Kyrpides N.C."/>
            <person name="Woyke T."/>
        </authorList>
    </citation>
    <scope>NUCLEOTIDE SEQUENCE</scope>
    <source>
        <strain evidence="1">GVMAG-M-3300020185-18</strain>
    </source>
</reference>
<evidence type="ECO:0000313" key="1">
    <source>
        <dbReference type="EMBL" id="QHS98644.1"/>
    </source>
</evidence>